<dbReference type="NCBIfam" id="NF002825">
    <property type="entry name" value="PRK02999.1"/>
    <property type="match status" value="1"/>
</dbReference>
<comment type="function">
    <text evidence="10">Involved in the glycolate utilization. Catalyzes the condensation and subsequent hydrolysis of acetyl-coenzyme A (acetyl-CoA) and glyoxylate to form malate and CoA.</text>
</comment>
<dbReference type="InterPro" id="IPR048357">
    <property type="entry name" value="MSG_insertion"/>
</dbReference>
<feature type="binding site" evidence="10">
    <location>
        <begin position="453"/>
        <end position="456"/>
    </location>
    <ligand>
        <name>glyoxylate</name>
        <dbReference type="ChEBI" id="CHEBI:36655"/>
    </ligand>
</feature>
<feature type="binding site" evidence="10">
    <location>
        <position position="336"/>
    </location>
    <ligand>
        <name>glyoxylate</name>
        <dbReference type="ChEBI" id="CHEBI:36655"/>
    </ligand>
</feature>
<evidence type="ECO:0000313" key="18">
    <source>
        <dbReference type="EMBL" id="NDV00144.1"/>
    </source>
</evidence>
<dbReference type="GO" id="GO:0004474">
    <property type="term" value="F:malate synthase activity"/>
    <property type="evidence" value="ECO:0007669"/>
    <property type="project" value="UniProtKB-UniRule"/>
</dbReference>
<keyword evidence="7 10" id="KW-0460">Magnesium</keyword>
<evidence type="ECO:0000256" key="12">
    <source>
        <dbReference type="PIRSR" id="PIRSR601465-50"/>
    </source>
</evidence>
<evidence type="ECO:0000256" key="3">
    <source>
        <dbReference type="ARBA" id="ARBA00022490"/>
    </source>
</evidence>
<dbReference type="InterPro" id="IPR048355">
    <property type="entry name" value="MS_C"/>
</dbReference>
<feature type="domain" description="Malate synthase N-terminal" evidence="15">
    <location>
        <begin position="19"/>
        <end position="71"/>
    </location>
</feature>
<feature type="domain" description="Malate synthase TIM barrel" evidence="14">
    <location>
        <begin position="333"/>
        <end position="576"/>
    </location>
</feature>
<dbReference type="GO" id="GO:0000287">
    <property type="term" value="F:magnesium ion binding"/>
    <property type="evidence" value="ECO:0007669"/>
    <property type="project" value="TreeGrafter"/>
</dbReference>
<dbReference type="EMBL" id="JAAGAB010000001">
    <property type="protein sequence ID" value="NDV00144.1"/>
    <property type="molecule type" value="Genomic_DNA"/>
</dbReference>
<keyword evidence="18" id="KW-0012">Acyltransferase</keyword>
<organism evidence="18 19">
    <name type="scientific">Pseudoroseicyclus tamaricis</name>
    <dbReference type="NCBI Taxonomy" id="2705421"/>
    <lineage>
        <taxon>Bacteria</taxon>
        <taxon>Pseudomonadati</taxon>
        <taxon>Pseudomonadota</taxon>
        <taxon>Alphaproteobacteria</taxon>
        <taxon>Rhodobacterales</taxon>
        <taxon>Paracoccaceae</taxon>
        <taxon>Pseudoroseicyclus</taxon>
    </lineage>
</organism>
<feature type="active site" description="Proton acceptor" evidence="10 12">
    <location>
        <position position="336"/>
    </location>
</feature>
<evidence type="ECO:0000256" key="4">
    <source>
        <dbReference type="ARBA" id="ARBA00022532"/>
    </source>
</evidence>
<dbReference type="NCBIfam" id="TIGR01345">
    <property type="entry name" value="malate_syn_G"/>
    <property type="match status" value="1"/>
</dbReference>
<dbReference type="Pfam" id="PF20658">
    <property type="entry name" value="MSG_insertion"/>
    <property type="match status" value="1"/>
</dbReference>
<comment type="pathway">
    <text evidence="10 13">Carbohydrate metabolism; glyoxylate cycle; (S)-malate from isocitrate: step 2/2.</text>
</comment>
<feature type="binding site" evidence="10">
    <location>
        <position position="118"/>
    </location>
    <ligand>
        <name>acetyl-CoA</name>
        <dbReference type="ChEBI" id="CHEBI:57288"/>
    </ligand>
</feature>
<feature type="binding site" evidence="10">
    <location>
        <position position="309"/>
    </location>
    <ligand>
        <name>acetyl-CoA</name>
        <dbReference type="ChEBI" id="CHEBI:57288"/>
    </ligand>
</feature>
<feature type="binding site" evidence="10">
    <location>
        <position position="272"/>
    </location>
    <ligand>
        <name>acetyl-CoA</name>
        <dbReference type="ChEBI" id="CHEBI:57288"/>
    </ligand>
</feature>
<dbReference type="InterPro" id="IPR001465">
    <property type="entry name" value="Malate_synthase_TIM"/>
</dbReference>
<comment type="caution">
    <text evidence="10">Lacks conserved residue(s) required for the propagation of feature annotation.</text>
</comment>
<evidence type="ECO:0000256" key="13">
    <source>
        <dbReference type="RuleBase" id="RU003572"/>
    </source>
</evidence>
<accession>A0A6B2JVD6</accession>
<name>A0A6B2JVD6_9RHOB</name>
<evidence type="ECO:0000256" key="10">
    <source>
        <dbReference type="HAMAP-Rule" id="MF_00641"/>
    </source>
</evidence>
<feature type="domain" description="Malate synthase C-terminal" evidence="17">
    <location>
        <begin position="589"/>
        <end position="680"/>
    </location>
</feature>
<dbReference type="Pfam" id="PF20656">
    <property type="entry name" value="MS_N"/>
    <property type="match status" value="1"/>
</dbReference>
<dbReference type="SUPFAM" id="SSF51645">
    <property type="entry name" value="Malate synthase G"/>
    <property type="match status" value="1"/>
</dbReference>
<dbReference type="InterPro" id="IPR011076">
    <property type="entry name" value="Malate_synth_sf"/>
</dbReference>
<feature type="binding site" evidence="10">
    <location>
        <position position="428"/>
    </location>
    <ligand>
        <name>Mg(2+)</name>
        <dbReference type="ChEBI" id="CHEBI:18420"/>
    </ligand>
</feature>
<evidence type="ECO:0000256" key="7">
    <source>
        <dbReference type="ARBA" id="ARBA00022842"/>
    </source>
</evidence>
<keyword evidence="3 10" id="KW-0963">Cytoplasm</keyword>
<keyword evidence="5 10" id="KW-0808">Transferase</keyword>
<keyword evidence="19" id="KW-1185">Reference proteome</keyword>
<feature type="modified residue" description="Cysteine sulfenic acid (-SOH)" evidence="10">
    <location>
        <position position="614"/>
    </location>
</feature>
<dbReference type="GO" id="GO:0009436">
    <property type="term" value="P:glyoxylate catabolic process"/>
    <property type="evidence" value="ECO:0007669"/>
    <property type="project" value="TreeGrafter"/>
</dbReference>
<dbReference type="EC" id="2.3.3.9" evidence="10 11"/>
<dbReference type="GO" id="GO:0006099">
    <property type="term" value="P:tricarboxylic acid cycle"/>
    <property type="evidence" value="ECO:0007669"/>
    <property type="project" value="UniProtKB-KW"/>
</dbReference>
<dbReference type="GO" id="GO:0006097">
    <property type="term" value="P:glyoxylate cycle"/>
    <property type="evidence" value="ECO:0007669"/>
    <property type="project" value="UniProtKB-UniRule"/>
</dbReference>
<evidence type="ECO:0000259" key="17">
    <source>
        <dbReference type="Pfam" id="PF20659"/>
    </source>
</evidence>
<sequence>MGERIERAGLQVAPELALFIEDKALPGTGVSPDAFWQGFASLLTDLAPKNRALLSKREEMQAALDDWHKARAGQPVDAQAYRAFLSEIGYLVPEGEDFQIETTNVDPEIAEIPGPQLVVPITNARFALNAANARWGSLYDALYGTDALGSLPQGRGYNPDRGAQVIARARAHLDEVTPLAEGSWANAEGLSVEEGALVVTLPHGATGLKDPAQFAGYMKDDLCELQVLLRANGLGLEILVDRTTEIGKSDPAGISDVWLESAMSSIMDCEDSVATVDAEDKVLAYSNWLGLMKGDLEETFEKGGETVTRKLNPDPEYLTPAGEPMSVKGRALMLVRNVGHLMTNPAILLPDGSEVPEGMMDAMVTTLIAIHDISKTDGPRNSHKGSVYVVKPKMHGPEEVSFAVEIFDRVEQVLGLPANTVKLGIMDEERRTSANLKECIRAAKHRVAFINTGFLDRTGDEIHTSMEAGPMVPKGEMKDQPWIKSYEDRNVDIGLACGLKGRAQIGKGMWAMPDKMAAMLEAKIGHPQSGATCAWVPSPTAATLHATHYHKVNVLSRQDEIAAGGARGTLEDLLTIPLATGRNFSDDEVKREVENNAQGILGYVVRWIDQGVGCSKVPDIHDVGLMEDRATCRISSQALANWLHHGVVSEEQVMAAMKKMAEVVDRQNDGDPAYRPMAPGFDGIAFQAACDLVFKGREQPSGYTEPVLHARRLELKGS</sequence>
<feature type="domain" description="Malate synthase G alpha-beta insertion" evidence="16">
    <location>
        <begin position="157"/>
        <end position="230"/>
    </location>
</feature>
<dbReference type="RefSeq" id="WP_163890181.1">
    <property type="nucleotide sequence ID" value="NZ_JAAFYS010000001.1"/>
</dbReference>
<evidence type="ECO:0000259" key="14">
    <source>
        <dbReference type="Pfam" id="PF01274"/>
    </source>
</evidence>
<proteinExistence type="inferred from homology"/>
<feature type="active site" description="Proton donor" evidence="10 12">
    <location>
        <position position="628"/>
    </location>
</feature>
<feature type="binding site" evidence="10">
    <location>
        <begin position="125"/>
        <end position="126"/>
    </location>
    <ligand>
        <name>acetyl-CoA</name>
        <dbReference type="ChEBI" id="CHEBI:57288"/>
    </ligand>
</feature>
<dbReference type="InterPro" id="IPR006253">
    <property type="entry name" value="Malate_synthG"/>
</dbReference>
<evidence type="ECO:0000256" key="1">
    <source>
        <dbReference type="ARBA" id="ARBA00001946"/>
    </source>
</evidence>
<dbReference type="Gene3D" id="3.20.20.360">
    <property type="entry name" value="Malate synthase, domain 3"/>
    <property type="match status" value="2"/>
</dbReference>
<dbReference type="HAMAP" id="MF_00641">
    <property type="entry name" value="Malate_synth_G"/>
    <property type="match status" value="1"/>
</dbReference>
<comment type="similarity">
    <text evidence="10 13">Belongs to the malate synthase family. GlcB subfamily.</text>
</comment>
<dbReference type="InterPro" id="IPR046363">
    <property type="entry name" value="MS_N_TIM-barrel_dom"/>
</dbReference>
<comment type="subunit">
    <text evidence="10">Monomer.</text>
</comment>
<keyword evidence="2 10" id="KW-0329">Glyoxylate bypass</keyword>
<evidence type="ECO:0000256" key="9">
    <source>
        <dbReference type="ARBA" id="ARBA00047918"/>
    </source>
</evidence>
<feature type="binding site" evidence="10">
    <location>
        <position position="428"/>
    </location>
    <ligand>
        <name>glyoxylate</name>
        <dbReference type="ChEBI" id="CHEBI:36655"/>
    </ligand>
</feature>
<dbReference type="Gene3D" id="1.20.1220.12">
    <property type="entry name" value="Malate synthase, domain III"/>
    <property type="match status" value="1"/>
</dbReference>
<dbReference type="AlphaFoldDB" id="A0A6B2JVD6"/>
<feature type="binding site" evidence="10">
    <location>
        <position position="456"/>
    </location>
    <ligand>
        <name>Mg(2+)</name>
        <dbReference type="ChEBI" id="CHEBI:18420"/>
    </ligand>
</feature>
<dbReference type="InterPro" id="IPR048356">
    <property type="entry name" value="MS_N"/>
</dbReference>
<evidence type="ECO:0000259" key="15">
    <source>
        <dbReference type="Pfam" id="PF20656"/>
    </source>
</evidence>
<dbReference type="GO" id="GO:0005829">
    <property type="term" value="C:cytosol"/>
    <property type="evidence" value="ECO:0007669"/>
    <property type="project" value="TreeGrafter"/>
</dbReference>
<gene>
    <name evidence="10" type="primary">glcB</name>
    <name evidence="18" type="ORF">GZA08_04070</name>
</gene>
<evidence type="ECO:0000256" key="5">
    <source>
        <dbReference type="ARBA" id="ARBA00022679"/>
    </source>
</evidence>
<dbReference type="PANTHER" id="PTHR42739:SF1">
    <property type="entry name" value="MALATE SYNTHASE G"/>
    <property type="match status" value="1"/>
</dbReference>
<comment type="subcellular location">
    <subcellularLocation>
        <location evidence="10 13">Cytoplasm</location>
    </subcellularLocation>
</comment>
<evidence type="ECO:0000313" key="19">
    <source>
        <dbReference type="Proteomes" id="UP000474757"/>
    </source>
</evidence>
<keyword evidence="8 10" id="KW-0558">Oxidation</keyword>
<dbReference type="UniPathway" id="UPA00703">
    <property type="reaction ID" value="UER00720"/>
</dbReference>
<dbReference type="Pfam" id="PF01274">
    <property type="entry name" value="MS_TIM-barrel"/>
    <property type="match status" value="1"/>
</dbReference>
<dbReference type="PANTHER" id="PTHR42739">
    <property type="entry name" value="MALATE SYNTHASE G"/>
    <property type="match status" value="1"/>
</dbReference>
<evidence type="ECO:0000259" key="16">
    <source>
        <dbReference type="Pfam" id="PF20658"/>
    </source>
</evidence>
<comment type="cofactor">
    <cofactor evidence="1 10">
        <name>Mg(2+)</name>
        <dbReference type="ChEBI" id="CHEBI:18420"/>
    </cofactor>
</comment>
<evidence type="ECO:0000256" key="6">
    <source>
        <dbReference type="ARBA" id="ARBA00022723"/>
    </source>
</evidence>
<dbReference type="Pfam" id="PF20659">
    <property type="entry name" value="MS_C"/>
    <property type="match status" value="1"/>
</dbReference>
<keyword evidence="6 10" id="KW-0479">Metal-binding</keyword>
<comment type="catalytic activity">
    <reaction evidence="9 10 13">
        <text>glyoxylate + acetyl-CoA + H2O = (S)-malate + CoA + H(+)</text>
        <dbReference type="Rhea" id="RHEA:18181"/>
        <dbReference type="ChEBI" id="CHEBI:15377"/>
        <dbReference type="ChEBI" id="CHEBI:15378"/>
        <dbReference type="ChEBI" id="CHEBI:15589"/>
        <dbReference type="ChEBI" id="CHEBI:36655"/>
        <dbReference type="ChEBI" id="CHEBI:57287"/>
        <dbReference type="ChEBI" id="CHEBI:57288"/>
        <dbReference type="EC" id="2.3.3.9"/>
    </reaction>
</comment>
<dbReference type="InterPro" id="IPR044856">
    <property type="entry name" value="Malate_synth_C_sf"/>
</dbReference>
<comment type="caution">
    <text evidence="18">The sequence shown here is derived from an EMBL/GenBank/DDBJ whole genome shotgun (WGS) entry which is preliminary data.</text>
</comment>
<evidence type="ECO:0000256" key="2">
    <source>
        <dbReference type="ARBA" id="ARBA00022435"/>
    </source>
</evidence>
<reference evidence="18 19" key="1">
    <citation type="submission" date="2020-02" db="EMBL/GenBank/DDBJ databases">
        <title>Pseudoroseicyclus tamarix, sp. nov., isolated from offshore sediment of a Tamarix chinensis forest.</title>
        <authorList>
            <person name="Gai Y."/>
        </authorList>
    </citation>
    <scope>NUCLEOTIDE SEQUENCE [LARGE SCALE GENOMIC DNA]</scope>
    <source>
        <strain evidence="18 19">CLL3-39</strain>
    </source>
</reference>
<dbReference type="Proteomes" id="UP000474757">
    <property type="component" value="Unassembled WGS sequence"/>
</dbReference>
<evidence type="ECO:0000256" key="11">
    <source>
        <dbReference type="NCBIfam" id="TIGR01345"/>
    </source>
</evidence>
<evidence type="ECO:0000256" key="8">
    <source>
        <dbReference type="ARBA" id="ARBA00023097"/>
    </source>
</evidence>
<protein>
    <recommendedName>
        <fullName evidence="10 11">Malate synthase G</fullName>
        <ecNumber evidence="10 11">2.3.3.9</ecNumber>
    </recommendedName>
</protein>
<feature type="binding site" evidence="10">
    <location>
        <position position="537"/>
    </location>
    <ligand>
        <name>acetyl-CoA</name>
        <dbReference type="ChEBI" id="CHEBI:57288"/>
    </ligand>
</feature>
<keyword evidence="4 10" id="KW-0816">Tricarboxylic acid cycle</keyword>